<name>A0A0B7GQL4_STRSA</name>
<feature type="transmembrane region" description="Helical" evidence="1">
    <location>
        <begin position="143"/>
        <end position="164"/>
    </location>
</feature>
<dbReference type="AlphaFoldDB" id="A0A0B7GQL4"/>
<proteinExistence type="predicted"/>
<dbReference type="Proteomes" id="UP000183504">
    <property type="component" value="Unassembled WGS sequence"/>
</dbReference>
<feature type="transmembrane region" description="Helical" evidence="1">
    <location>
        <begin position="106"/>
        <end position="123"/>
    </location>
</feature>
<feature type="transmembrane region" description="Helical" evidence="1">
    <location>
        <begin position="32"/>
        <end position="55"/>
    </location>
</feature>
<evidence type="ECO:0000313" key="3">
    <source>
        <dbReference type="Proteomes" id="UP000183504"/>
    </source>
</evidence>
<keyword evidence="1" id="KW-0812">Transmembrane</keyword>
<dbReference type="RefSeq" id="WP_072074106.1">
    <property type="nucleotide sequence ID" value="NZ_CDMW01000001.1"/>
</dbReference>
<protein>
    <submittedName>
        <fullName evidence="2">Uncharacterized protein</fullName>
    </submittedName>
</protein>
<reference evidence="2 3" key="1">
    <citation type="submission" date="2015-01" db="EMBL/GenBank/DDBJ databases">
        <authorList>
            <person name="Pelicic Vladimir"/>
        </authorList>
    </citation>
    <scope>NUCLEOTIDE SEQUENCE [LARGE SCALE GENOMIC DNA]</scope>
    <source>
        <strain evidence="2 3">2908</strain>
    </source>
</reference>
<keyword evidence="1" id="KW-0472">Membrane</keyword>
<evidence type="ECO:0000256" key="1">
    <source>
        <dbReference type="SAM" id="Phobius"/>
    </source>
</evidence>
<sequence length="180" mass="21236">MRSKTKKKNKNKRKVKVKVQGNRFILWLEKHWIVEALLGYIFFIMVGLGVGYLTFGNESIPAPLREFSYISPLYLNLFLLITFPFNSWFGSLRGEGSNSLKDISEVFLYLNGLLFLLHYFIGIELEDGEGFLPPLWNLNPRYVWFPIATYLIFFFIPALTMLILKYNEKKRKKHDQRKSI</sequence>
<keyword evidence="1" id="KW-1133">Transmembrane helix</keyword>
<evidence type="ECO:0000313" key="2">
    <source>
        <dbReference type="EMBL" id="CEL90508.1"/>
    </source>
</evidence>
<feature type="transmembrane region" description="Helical" evidence="1">
    <location>
        <begin position="67"/>
        <end position="85"/>
    </location>
</feature>
<gene>
    <name evidence="2" type="ORF">SSV_1211</name>
</gene>
<accession>A0A0B7GQL4</accession>
<dbReference type="EMBL" id="CDMW01000001">
    <property type="protein sequence ID" value="CEL90508.1"/>
    <property type="molecule type" value="Genomic_DNA"/>
</dbReference>
<organism evidence="2 3">
    <name type="scientific">Streptococcus sanguinis</name>
    <dbReference type="NCBI Taxonomy" id="1305"/>
    <lineage>
        <taxon>Bacteria</taxon>
        <taxon>Bacillati</taxon>
        <taxon>Bacillota</taxon>
        <taxon>Bacilli</taxon>
        <taxon>Lactobacillales</taxon>
        <taxon>Streptococcaceae</taxon>
        <taxon>Streptococcus</taxon>
    </lineage>
</organism>